<evidence type="ECO:0000313" key="3">
    <source>
        <dbReference type="Proteomes" id="UP001310692"/>
    </source>
</evidence>
<keyword evidence="3" id="KW-1185">Reference proteome</keyword>
<gene>
    <name evidence="2" type="ORF">V0U35_07135</name>
</gene>
<evidence type="ECO:0000256" key="1">
    <source>
        <dbReference type="SAM" id="MobiDB-lite"/>
    </source>
</evidence>
<name>A0ABU7LY24_9PROT</name>
<accession>A0ABU7LY24</accession>
<protein>
    <submittedName>
        <fullName evidence="2">Uncharacterized protein</fullName>
    </submittedName>
</protein>
<evidence type="ECO:0000313" key="2">
    <source>
        <dbReference type="EMBL" id="MEE2566452.1"/>
    </source>
</evidence>
<dbReference type="EMBL" id="JAZDRO010000002">
    <property type="protein sequence ID" value="MEE2566452.1"/>
    <property type="molecule type" value="Genomic_DNA"/>
</dbReference>
<organism evidence="2 3">
    <name type="scientific">Hyphobacterium marinum</name>
    <dbReference type="NCBI Taxonomy" id="3116574"/>
    <lineage>
        <taxon>Bacteria</taxon>
        <taxon>Pseudomonadati</taxon>
        <taxon>Pseudomonadota</taxon>
        <taxon>Alphaproteobacteria</taxon>
        <taxon>Maricaulales</taxon>
        <taxon>Maricaulaceae</taxon>
        <taxon>Hyphobacterium</taxon>
    </lineage>
</organism>
<feature type="compositionally biased region" description="Basic and acidic residues" evidence="1">
    <location>
        <begin position="192"/>
        <end position="208"/>
    </location>
</feature>
<sequence>MIERLGEQGVQRLGEEFRSVLFGLLNVVREFFGRIRSRNVMKRQDRTIRFTVTGKIGSKSRIVETPAPVDENLNRGMISLVGNVVEIDVPGPCSRQFQQAAQDVGIAAAGRDALLKERIEIRIRAVPLITKGVDRLGQPPRAFIDRNFGEHARINTRRLIPSPRSRQSVRRQGRSPVRHRLCCVFPASGQESHGRKDERQAKMQEHGGSRRTQLIEPRNLTLQRKLAQYQEARKASMASTVRSPASP</sequence>
<dbReference type="Proteomes" id="UP001310692">
    <property type="component" value="Unassembled WGS sequence"/>
</dbReference>
<proteinExistence type="predicted"/>
<dbReference type="RefSeq" id="WP_330195992.1">
    <property type="nucleotide sequence ID" value="NZ_JAZDRO010000002.1"/>
</dbReference>
<comment type="caution">
    <text evidence="2">The sequence shown here is derived from an EMBL/GenBank/DDBJ whole genome shotgun (WGS) entry which is preliminary data.</text>
</comment>
<reference evidence="2 3" key="1">
    <citation type="submission" date="2024-01" db="EMBL/GenBank/DDBJ databases">
        <title>Hyphobacterium bacterium isolated from marine sediment.</title>
        <authorList>
            <person name="Zhao S."/>
        </authorList>
    </citation>
    <scope>NUCLEOTIDE SEQUENCE [LARGE SCALE GENOMIC DNA]</scope>
    <source>
        <strain evidence="2 3">Y60-23</strain>
    </source>
</reference>
<feature type="region of interest" description="Disordered" evidence="1">
    <location>
        <begin position="187"/>
        <end position="220"/>
    </location>
</feature>